<protein>
    <recommendedName>
        <fullName evidence="3">Type II toxin-antitoxin system HicB family antitoxin</fullName>
    </recommendedName>
</protein>
<reference evidence="1 2" key="1">
    <citation type="journal article" date="2016" name="Nat. Commun.">
        <title>Thousands of microbial genomes shed light on interconnected biogeochemical processes in an aquifer system.</title>
        <authorList>
            <person name="Anantharaman K."/>
            <person name="Brown C.T."/>
            <person name="Hug L.A."/>
            <person name="Sharon I."/>
            <person name="Castelle C.J."/>
            <person name="Probst A.J."/>
            <person name="Thomas B.C."/>
            <person name="Singh A."/>
            <person name="Wilkins M.J."/>
            <person name="Karaoz U."/>
            <person name="Brodie E.L."/>
            <person name="Williams K.H."/>
            <person name="Hubbard S.S."/>
            <person name="Banfield J.F."/>
        </authorList>
    </citation>
    <scope>NUCLEOTIDE SEQUENCE [LARGE SCALE GENOMIC DNA]</scope>
</reference>
<evidence type="ECO:0000313" key="1">
    <source>
        <dbReference type="EMBL" id="OHA23148.1"/>
    </source>
</evidence>
<sequence>MKNIIQFTISEEDGFYTASGVNTPIVTQGKTFEELKSNILEAVELFFEGENPAELGFGNAPSILTNFELTSRFHGVNA</sequence>
<dbReference type="Proteomes" id="UP000176493">
    <property type="component" value="Unassembled WGS sequence"/>
</dbReference>
<name>A0A1G2MGZ9_9BACT</name>
<accession>A0A1G2MGZ9</accession>
<dbReference type="InterPro" id="IPR035069">
    <property type="entry name" value="TTHA1013/TTHA0281-like"/>
</dbReference>
<dbReference type="Gene3D" id="3.30.160.250">
    <property type="match status" value="1"/>
</dbReference>
<comment type="caution">
    <text evidence="1">The sequence shown here is derived from an EMBL/GenBank/DDBJ whole genome shotgun (WGS) entry which is preliminary data.</text>
</comment>
<dbReference type="EMBL" id="MHRJ01000015">
    <property type="protein sequence ID" value="OHA23148.1"/>
    <property type="molecule type" value="Genomic_DNA"/>
</dbReference>
<gene>
    <name evidence="1" type="ORF">A2W52_00250</name>
</gene>
<organism evidence="1 2">
    <name type="scientific">Candidatus Taylorbacteria bacterium RIFCSPHIGHO2_02_49_25</name>
    <dbReference type="NCBI Taxonomy" id="1802305"/>
    <lineage>
        <taxon>Bacteria</taxon>
        <taxon>Candidatus Tayloriibacteriota</taxon>
    </lineage>
</organism>
<evidence type="ECO:0000313" key="2">
    <source>
        <dbReference type="Proteomes" id="UP000176493"/>
    </source>
</evidence>
<dbReference type="AlphaFoldDB" id="A0A1G2MGZ9"/>
<evidence type="ECO:0008006" key="3">
    <source>
        <dbReference type="Google" id="ProtNLM"/>
    </source>
</evidence>
<dbReference type="SUPFAM" id="SSF143100">
    <property type="entry name" value="TTHA1013/TTHA0281-like"/>
    <property type="match status" value="1"/>
</dbReference>
<proteinExistence type="predicted"/>